<keyword evidence="2" id="KW-1185">Reference proteome</keyword>
<dbReference type="EMBL" id="RBKU01000001">
    <property type="protein sequence ID" value="RKR84683.1"/>
    <property type="molecule type" value="Genomic_DNA"/>
</dbReference>
<dbReference type="SFLD" id="SFLDS00003">
    <property type="entry name" value="Haloacid_Dehalogenase"/>
    <property type="match status" value="1"/>
</dbReference>
<dbReference type="Gene3D" id="3.40.50.1000">
    <property type="entry name" value="HAD superfamily/HAD-like"/>
    <property type="match status" value="1"/>
</dbReference>
<gene>
    <name evidence="1" type="ORF">BDD43_4933</name>
</gene>
<dbReference type="SUPFAM" id="SSF56784">
    <property type="entry name" value="HAD-like"/>
    <property type="match status" value="1"/>
</dbReference>
<protein>
    <submittedName>
        <fullName evidence="1">Putative hydrolase of the HAD superfamily</fullName>
    </submittedName>
</protein>
<dbReference type="AlphaFoldDB" id="A0A495J7G2"/>
<dbReference type="PANTHER" id="PTHR43611">
    <property type="entry name" value="ALPHA-D-GLUCOSE 1-PHOSPHATE PHOSPHATASE"/>
    <property type="match status" value="1"/>
</dbReference>
<sequence length="213" mass="24715">MNNQKITALFLDIGGVLLTDGWNRVARKKAADYFKLDHGVMEDRHHITVETFELGKITLEEYLRRVVFVEHQDFGIQDFKEFMFAQSTGHFEMLSLIAALKKEQHLKIVIVSNESRELNEFRIKNFGLNNLADCFISSSFVRLRKPDTDIFKLALDISQVPAKQIIYIDDQLMFVRLAENFGMNTIHHTDYQSTTTKLASFGLRTINDSHEKR</sequence>
<evidence type="ECO:0000313" key="2">
    <source>
        <dbReference type="Proteomes" id="UP000268007"/>
    </source>
</evidence>
<organism evidence="1 2">
    <name type="scientific">Mucilaginibacter gracilis</name>
    <dbReference type="NCBI Taxonomy" id="423350"/>
    <lineage>
        <taxon>Bacteria</taxon>
        <taxon>Pseudomonadati</taxon>
        <taxon>Bacteroidota</taxon>
        <taxon>Sphingobacteriia</taxon>
        <taxon>Sphingobacteriales</taxon>
        <taxon>Sphingobacteriaceae</taxon>
        <taxon>Mucilaginibacter</taxon>
    </lineage>
</organism>
<dbReference type="OrthoDB" id="9797415at2"/>
<dbReference type="GO" id="GO:0016787">
    <property type="term" value="F:hydrolase activity"/>
    <property type="evidence" value="ECO:0007669"/>
    <property type="project" value="UniProtKB-KW"/>
</dbReference>
<dbReference type="PANTHER" id="PTHR43611:SF3">
    <property type="entry name" value="FLAVIN MONONUCLEOTIDE HYDROLASE 1, CHLOROPLATIC"/>
    <property type="match status" value="1"/>
</dbReference>
<dbReference type="Gene3D" id="1.10.150.240">
    <property type="entry name" value="Putative phosphatase, domain 2"/>
    <property type="match status" value="1"/>
</dbReference>
<proteinExistence type="predicted"/>
<accession>A0A495J7G2</accession>
<reference evidence="1 2" key="1">
    <citation type="submission" date="2018-10" db="EMBL/GenBank/DDBJ databases">
        <title>Genomic Encyclopedia of Archaeal and Bacterial Type Strains, Phase II (KMG-II): from individual species to whole genera.</title>
        <authorList>
            <person name="Goeker M."/>
        </authorList>
    </citation>
    <scope>NUCLEOTIDE SEQUENCE [LARGE SCALE GENOMIC DNA]</scope>
    <source>
        <strain evidence="1 2">DSM 18602</strain>
    </source>
</reference>
<evidence type="ECO:0000313" key="1">
    <source>
        <dbReference type="EMBL" id="RKR84683.1"/>
    </source>
</evidence>
<dbReference type="Proteomes" id="UP000268007">
    <property type="component" value="Unassembled WGS sequence"/>
</dbReference>
<dbReference type="InterPro" id="IPR036412">
    <property type="entry name" value="HAD-like_sf"/>
</dbReference>
<dbReference type="InterPro" id="IPR023198">
    <property type="entry name" value="PGP-like_dom2"/>
</dbReference>
<keyword evidence="1" id="KW-0378">Hydrolase</keyword>
<dbReference type="SFLD" id="SFLDG01129">
    <property type="entry name" value="C1.5:_HAD__Beta-PGM__Phosphata"/>
    <property type="match status" value="1"/>
</dbReference>
<dbReference type="InterPro" id="IPR023214">
    <property type="entry name" value="HAD_sf"/>
</dbReference>
<dbReference type="NCBIfam" id="TIGR01509">
    <property type="entry name" value="HAD-SF-IA-v3"/>
    <property type="match status" value="1"/>
</dbReference>
<name>A0A495J7G2_9SPHI</name>
<dbReference type="Pfam" id="PF00702">
    <property type="entry name" value="Hydrolase"/>
    <property type="match status" value="1"/>
</dbReference>
<comment type="caution">
    <text evidence="1">The sequence shown here is derived from an EMBL/GenBank/DDBJ whole genome shotgun (WGS) entry which is preliminary data.</text>
</comment>
<dbReference type="RefSeq" id="WP_121200476.1">
    <property type="nucleotide sequence ID" value="NZ_RBKU01000001.1"/>
</dbReference>
<dbReference type="InterPro" id="IPR006439">
    <property type="entry name" value="HAD-SF_hydro_IA"/>
</dbReference>